<dbReference type="Proteomes" id="UP000694941">
    <property type="component" value="Unplaced"/>
</dbReference>
<feature type="domain" description="EF-hand" evidence="4">
    <location>
        <begin position="87"/>
        <end position="113"/>
    </location>
</feature>
<keyword evidence="3" id="KW-0732">Signal</keyword>
<accession>A0ABM1BEE2</accession>
<feature type="chain" id="PRO_5046765085" evidence="3">
    <location>
        <begin position="18"/>
        <end position="298"/>
    </location>
</feature>
<evidence type="ECO:0000256" key="2">
    <source>
        <dbReference type="SAM" id="MobiDB-lite"/>
    </source>
</evidence>
<keyword evidence="1" id="KW-0106">Calcium</keyword>
<dbReference type="Gene3D" id="1.10.238.10">
    <property type="entry name" value="EF-hand"/>
    <property type="match status" value="1"/>
</dbReference>
<evidence type="ECO:0000259" key="4">
    <source>
        <dbReference type="PROSITE" id="PS50222"/>
    </source>
</evidence>
<sequence length="298" mass="33777">MMQVYLITFLLVAPTLAFPVEETQNAVQDVTKAKKLSTEDEVSNYVPIIPVSQKVLPEDANTLLAVEEDGVIPYSVEFRPVALPTSFESYDKDNNGYIDLTELAQVSETSEEQATQPFFDADRDHDGLVNPLEFQHAPWNFQGEPFVTEEDQLDEKGVGEDLIPEGVIDGSYFDKSSLSSSEYLDNQTNHEEESLLLNGEGENEGPEIRKNEDLHYQNEDNVYELVPKHLLYITDEVRSENWEDIGDEYHNISSVTYGNDQWGEFLKPHEGKEFVDDELSPINDENIFSTEEDGPALE</sequence>
<dbReference type="InterPro" id="IPR002048">
    <property type="entry name" value="EF_hand_dom"/>
</dbReference>
<dbReference type="SUPFAM" id="SSF47473">
    <property type="entry name" value="EF-hand"/>
    <property type="match status" value="1"/>
</dbReference>
<feature type="region of interest" description="Disordered" evidence="2">
    <location>
        <begin position="276"/>
        <end position="298"/>
    </location>
</feature>
<proteinExistence type="predicted"/>
<dbReference type="GeneID" id="106464693"/>
<protein>
    <submittedName>
        <fullName evidence="6">Uncharacterized protein LOC106464693</fullName>
    </submittedName>
</protein>
<evidence type="ECO:0000313" key="5">
    <source>
        <dbReference type="Proteomes" id="UP000694941"/>
    </source>
</evidence>
<dbReference type="RefSeq" id="XP_013780304.1">
    <property type="nucleotide sequence ID" value="XM_013924850.2"/>
</dbReference>
<dbReference type="InterPro" id="IPR018247">
    <property type="entry name" value="EF_Hand_1_Ca_BS"/>
</dbReference>
<dbReference type="InterPro" id="IPR011992">
    <property type="entry name" value="EF-hand-dom_pair"/>
</dbReference>
<name>A0ABM1BEE2_LIMPO</name>
<dbReference type="PROSITE" id="PS50222">
    <property type="entry name" value="EF_HAND_2"/>
    <property type="match status" value="1"/>
</dbReference>
<dbReference type="CDD" id="cd00051">
    <property type="entry name" value="EFh"/>
    <property type="match status" value="1"/>
</dbReference>
<feature type="signal peptide" evidence="3">
    <location>
        <begin position="1"/>
        <end position="17"/>
    </location>
</feature>
<gene>
    <name evidence="6" type="primary">LOC106464693</name>
</gene>
<evidence type="ECO:0000256" key="3">
    <source>
        <dbReference type="SAM" id="SignalP"/>
    </source>
</evidence>
<evidence type="ECO:0000256" key="1">
    <source>
        <dbReference type="ARBA" id="ARBA00022837"/>
    </source>
</evidence>
<evidence type="ECO:0000313" key="6">
    <source>
        <dbReference type="RefSeq" id="XP_013780304.1"/>
    </source>
</evidence>
<dbReference type="PROSITE" id="PS00018">
    <property type="entry name" value="EF_HAND_1"/>
    <property type="match status" value="2"/>
</dbReference>
<reference evidence="6" key="1">
    <citation type="submission" date="2025-08" db="UniProtKB">
        <authorList>
            <consortium name="RefSeq"/>
        </authorList>
    </citation>
    <scope>IDENTIFICATION</scope>
    <source>
        <tissue evidence="6">Muscle</tissue>
    </source>
</reference>
<organism evidence="5 6">
    <name type="scientific">Limulus polyphemus</name>
    <name type="common">Atlantic horseshoe crab</name>
    <dbReference type="NCBI Taxonomy" id="6850"/>
    <lineage>
        <taxon>Eukaryota</taxon>
        <taxon>Metazoa</taxon>
        <taxon>Ecdysozoa</taxon>
        <taxon>Arthropoda</taxon>
        <taxon>Chelicerata</taxon>
        <taxon>Merostomata</taxon>
        <taxon>Xiphosura</taxon>
        <taxon>Limulidae</taxon>
        <taxon>Limulus</taxon>
    </lineage>
</organism>
<dbReference type="Pfam" id="PF13202">
    <property type="entry name" value="EF-hand_5"/>
    <property type="match status" value="1"/>
</dbReference>
<keyword evidence="5" id="KW-1185">Reference proteome</keyword>